<dbReference type="PANTHER" id="PTHR38788">
    <property type="entry name" value="CLR5 DOMAIN-CONTAINING PROTEIN"/>
    <property type="match status" value="1"/>
</dbReference>
<evidence type="ECO:0000313" key="3">
    <source>
        <dbReference type="EMBL" id="KAK6543066.1"/>
    </source>
</evidence>
<dbReference type="PANTHER" id="PTHR38788:SF3">
    <property type="entry name" value="CLR5 DOMAIN-CONTAINING PROTEIN"/>
    <property type="match status" value="1"/>
</dbReference>
<feature type="domain" description="Clr5" evidence="2">
    <location>
        <begin position="12"/>
        <end position="62"/>
    </location>
</feature>
<proteinExistence type="predicted"/>
<dbReference type="InterPro" id="IPR025676">
    <property type="entry name" value="Clr5_dom"/>
</dbReference>
<feature type="compositionally biased region" description="Low complexity" evidence="1">
    <location>
        <begin position="159"/>
        <end position="169"/>
    </location>
</feature>
<keyword evidence="4" id="KW-1185">Reference proteome</keyword>
<dbReference type="Pfam" id="PF14420">
    <property type="entry name" value="Clr5"/>
    <property type="match status" value="1"/>
</dbReference>
<reference evidence="3 4" key="1">
    <citation type="submission" date="2019-10" db="EMBL/GenBank/DDBJ databases">
        <authorList>
            <person name="Palmer J.M."/>
        </authorList>
    </citation>
    <scope>NUCLEOTIDE SEQUENCE [LARGE SCALE GENOMIC DNA]</scope>
    <source>
        <strain evidence="3 4">TWF694</strain>
    </source>
</reference>
<protein>
    <recommendedName>
        <fullName evidence="2">Clr5 domain-containing protein</fullName>
    </recommendedName>
</protein>
<feature type="region of interest" description="Disordered" evidence="1">
    <location>
        <begin position="140"/>
        <end position="169"/>
    </location>
</feature>
<gene>
    <name evidence="3" type="ORF">TWF694_006991</name>
</gene>
<sequence>MASLPRRQYTAGEWEAKKSVILKLREEGKELEQIVKELDKRYADFRPTLAMLKKRMKQWGITSYHKEPDIAEAVRITADREKINKKTILKIGDKWVTQDEISRYLKRKGIHARNQRSWAANIMKQPASIIEPYTPPLSRRASQASLRDESADSNENESDSAGASAGSESDAVGELAIAVIEPESRRFQAEVDTFLNLWSNENVWNVIQGPRELQMLDKAIWNTDYYCERLFFNDAPGLSDLTADALNDFTNGMWKGWDFLFDDNPIAFKHFNEGFASLNRLVLEHNRSFLPELLEMLLNLQLEPQIDILEKLLRQLVGLYREYGMTNEMLYHVIESLLAMNHVERLEAVERLMNNVASHFQTRLGDDHAETKSIQKALTRSVYRKLPVSKAINHLHYVIERDEVNHDMNLYDKCNVCIELALCYRSQRNLEQVEVWISKAMSLADGLTSNFHKTDMRVRCHRVMSYVQRRKGNWQAAYGHWKAAVAESSIGLGPKDSLTVLVESEMADFVERATLNGIVLVDPTIELVVLEPQDEEDVDSGPRRFSAEELGMYGEEEILVPFDIPPENLFGYVEPEDLSAF</sequence>
<evidence type="ECO:0000259" key="2">
    <source>
        <dbReference type="Pfam" id="PF14420"/>
    </source>
</evidence>
<comment type="caution">
    <text evidence="3">The sequence shown here is derived from an EMBL/GenBank/DDBJ whole genome shotgun (WGS) entry which is preliminary data.</text>
</comment>
<dbReference type="AlphaFoldDB" id="A0AAV9XNI0"/>
<evidence type="ECO:0000313" key="4">
    <source>
        <dbReference type="Proteomes" id="UP001365542"/>
    </source>
</evidence>
<organism evidence="3 4">
    <name type="scientific">Orbilia ellipsospora</name>
    <dbReference type="NCBI Taxonomy" id="2528407"/>
    <lineage>
        <taxon>Eukaryota</taxon>
        <taxon>Fungi</taxon>
        <taxon>Dikarya</taxon>
        <taxon>Ascomycota</taxon>
        <taxon>Pezizomycotina</taxon>
        <taxon>Orbiliomycetes</taxon>
        <taxon>Orbiliales</taxon>
        <taxon>Orbiliaceae</taxon>
        <taxon>Orbilia</taxon>
    </lineage>
</organism>
<dbReference type="Proteomes" id="UP001365542">
    <property type="component" value="Unassembled WGS sequence"/>
</dbReference>
<accession>A0AAV9XNI0</accession>
<dbReference type="EMBL" id="JAVHJO010000002">
    <property type="protein sequence ID" value="KAK6543066.1"/>
    <property type="molecule type" value="Genomic_DNA"/>
</dbReference>
<name>A0AAV9XNI0_9PEZI</name>
<evidence type="ECO:0000256" key="1">
    <source>
        <dbReference type="SAM" id="MobiDB-lite"/>
    </source>
</evidence>